<dbReference type="Gene3D" id="2.170.300.10">
    <property type="entry name" value="Tie2 ligand-binding domain superfamily"/>
    <property type="match status" value="1"/>
</dbReference>
<evidence type="ECO:0000256" key="3">
    <source>
        <dbReference type="SAM" id="SignalP"/>
    </source>
</evidence>
<keyword evidence="2" id="KW-0472">Membrane</keyword>
<evidence type="ECO:0000313" key="5">
    <source>
        <dbReference type="Proteomes" id="UP000266721"/>
    </source>
</evidence>
<evidence type="ECO:0000256" key="2">
    <source>
        <dbReference type="SAM" id="Phobius"/>
    </source>
</evidence>
<keyword evidence="2" id="KW-1133">Transmembrane helix</keyword>
<keyword evidence="5" id="KW-1185">Reference proteome</keyword>
<keyword evidence="1" id="KW-0245">EGF-like domain</keyword>
<gene>
    <name evidence="4" type="ORF">AM593_10031</name>
</gene>
<reference evidence="4 5" key="1">
    <citation type="journal article" date="2016" name="PLoS ONE">
        <title>A First Insight into the Genome of the Filter-Feeder Mussel Mytilus galloprovincialis.</title>
        <authorList>
            <person name="Murgarella M."/>
            <person name="Puiu D."/>
            <person name="Novoa B."/>
            <person name="Figueras A."/>
            <person name="Posada D."/>
            <person name="Canchaya C."/>
        </authorList>
    </citation>
    <scope>NUCLEOTIDE SEQUENCE [LARGE SCALE GENOMIC DNA]</scope>
    <source>
        <tissue evidence="4">Muscle</tissue>
    </source>
</reference>
<dbReference type="AlphaFoldDB" id="A0A3L5TU23"/>
<feature type="signal peptide" evidence="3">
    <location>
        <begin position="1"/>
        <end position="19"/>
    </location>
</feature>
<keyword evidence="2" id="KW-0812">Transmembrane</keyword>
<dbReference type="PANTHER" id="PTHR24043">
    <property type="entry name" value="SCAVENGER RECEPTOR CLASS F"/>
    <property type="match status" value="1"/>
</dbReference>
<dbReference type="InterPro" id="IPR042635">
    <property type="entry name" value="MEGF10/SREC1/2-like"/>
</dbReference>
<feature type="transmembrane region" description="Helical" evidence="2">
    <location>
        <begin position="289"/>
        <end position="312"/>
    </location>
</feature>
<proteinExistence type="predicted"/>
<evidence type="ECO:0000256" key="1">
    <source>
        <dbReference type="ARBA" id="ARBA00022536"/>
    </source>
</evidence>
<protein>
    <submittedName>
        <fullName evidence="4">Uncharacterized protein</fullName>
    </submittedName>
</protein>
<keyword evidence="3" id="KW-0732">Signal</keyword>
<sequence length="338" mass="36393">MTFAIKLLLFVPMVVKNEGQEIIVTSVNNLASYSLVTQIPSGSVPASLAIDGDKFSCSRTKGSSVTFQVDLMEASIVTGILLTFGSCPPTHYGHLCSRSCPKNCKGPCDLESGSCIFGCINGWTGNTCARACNSGRHGENCVEECSANCIIPQCNHETGECINGCKDGWQGLNCIQKCPTGQFGKNCSEFCEGCLSRMCSNVDGLCENTTACNPGYIYEEYCNKTCDMWHFGKNCTKNCYCLRGPCNVFTGDCPSGGCKNGWQGESCDEVSTKSGSVAAADNSVISTQIGLFIGGFLLGALTMLATYLLVIIKRKLRTKQGMKFCLYINIEIASQKYF</sequence>
<dbReference type="PANTHER" id="PTHR24043:SF8">
    <property type="entry name" value="EGF-LIKE DOMAIN-CONTAINING PROTEIN"/>
    <property type="match status" value="1"/>
</dbReference>
<dbReference type="EMBL" id="KV583247">
    <property type="protein sequence ID" value="OPL33394.1"/>
    <property type="molecule type" value="Genomic_DNA"/>
</dbReference>
<name>A0A3L5TU23_MYTGA</name>
<comment type="caution">
    <text evidence="4">The sequence shown here is derived from an EMBL/GenBank/DDBJ whole genome shotgun (WGS) entry which is preliminary data.</text>
</comment>
<dbReference type="Proteomes" id="UP000266721">
    <property type="component" value="Unassembled WGS sequence"/>
</dbReference>
<evidence type="ECO:0000313" key="4">
    <source>
        <dbReference type="EMBL" id="OPL33394.1"/>
    </source>
</evidence>
<dbReference type="GO" id="GO:0005044">
    <property type="term" value="F:scavenger receptor activity"/>
    <property type="evidence" value="ECO:0007669"/>
    <property type="project" value="InterPro"/>
</dbReference>
<feature type="non-terminal residue" evidence="4">
    <location>
        <position position="1"/>
    </location>
</feature>
<feature type="chain" id="PRO_5018054149" evidence="3">
    <location>
        <begin position="20"/>
        <end position="338"/>
    </location>
</feature>
<organism evidence="4 5">
    <name type="scientific">Mytilus galloprovincialis</name>
    <name type="common">Mediterranean mussel</name>
    <dbReference type="NCBI Taxonomy" id="29158"/>
    <lineage>
        <taxon>Eukaryota</taxon>
        <taxon>Metazoa</taxon>
        <taxon>Spiralia</taxon>
        <taxon>Lophotrochozoa</taxon>
        <taxon>Mollusca</taxon>
        <taxon>Bivalvia</taxon>
        <taxon>Autobranchia</taxon>
        <taxon>Pteriomorphia</taxon>
        <taxon>Mytilida</taxon>
        <taxon>Mytiloidea</taxon>
        <taxon>Mytilidae</taxon>
        <taxon>Mytilinae</taxon>
        <taxon>Mytilus</taxon>
    </lineage>
</organism>
<accession>A0A3L5TU23</accession>